<comment type="caution">
    <text evidence="2">The sequence shown here is derived from an EMBL/GenBank/DDBJ whole genome shotgun (WGS) entry which is preliminary data.</text>
</comment>
<protein>
    <submittedName>
        <fullName evidence="2">Uncharacterized protein</fullName>
    </submittedName>
</protein>
<dbReference type="EMBL" id="BMZH01000003">
    <property type="protein sequence ID" value="GHA89678.1"/>
    <property type="molecule type" value="Genomic_DNA"/>
</dbReference>
<reference evidence="2" key="1">
    <citation type="journal article" date="2014" name="Int. J. Syst. Evol. Microbiol.">
        <title>Complete genome sequence of Corynebacterium casei LMG S-19264T (=DSM 44701T), isolated from a smear-ripened cheese.</title>
        <authorList>
            <consortium name="US DOE Joint Genome Institute (JGI-PGF)"/>
            <person name="Walter F."/>
            <person name="Albersmeier A."/>
            <person name="Kalinowski J."/>
            <person name="Ruckert C."/>
        </authorList>
    </citation>
    <scope>NUCLEOTIDE SEQUENCE</scope>
    <source>
        <strain evidence="2">KCTC 32513</strain>
    </source>
</reference>
<accession>A0A8J3CRT9</accession>
<name>A0A8J3CRT9_9PROT</name>
<dbReference type="Proteomes" id="UP000634004">
    <property type="component" value="Unassembled WGS sequence"/>
</dbReference>
<evidence type="ECO:0000313" key="2">
    <source>
        <dbReference type="EMBL" id="GHA89678.1"/>
    </source>
</evidence>
<evidence type="ECO:0000256" key="1">
    <source>
        <dbReference type="SAM" id="SignalP"/>
    </source>
</evidence>
<keyword evidence="3" id="KW-1185">Reference proteome</keyword>
<keyword evidence="1" id="KW-0732">Signal</keyword>
<gene>
    <name evidence="2" type="ORF">GCM10009069_11040</name>
</gene>
<organism evidence="2 3">
    <name type="scientific">Algimonas arctica</name>
    <dbReference type="NCBI Taxonomy" id="1479486"/>
    <lineage>
        <taxon>Bacteria</taxon>
        <taxon>Pseudomonadati</taxon>
        <taxon>Pseudomonadota</taxon>
        <taxon>Alphaproteobacteria</taxon>
        <taxon>Maricaulales</taxon>
        <taxon>Robiginitomaculaceae</taxon>
        <taxon>Algimonas</taxon>
    </lineage>
</organism>
<dbReference type="AlphaFoldDB" id="A0A8J3CRT9"/>
<sequence>MLADSSHRRAAKKAQKTVRRTVSFTCTLLASIAFATAAHSQDTKDDLDLSTIQLPKASSSRDASGLSYNLPTGPSRALDDLTTLSTFGLDMPTIDLPIDAIGSTLFKLDVSDPDCLSGAGRCERRTDRLSLGLSEYITAKKDGGIDFVLRPRASFRFDDDSSSAIVGAVVEIGEDLRRGSDIKTNTWYLFAGADAEALTYSPDGMRQLSSGRFHLQDRIIVGDAQAGLGYRIGDADVSLSYLRREANAEGFSYNEDAAALSFTWKR</sequence>
<proteinExistence type="predicted"/>
<feature type="signal peptide" evidence="1">
    <location>
        <begin position="1"/>
        <end position="37"/>
    </location>
</feature>
<evidence type="ECO:0000313" key="3">
    <source>
        <dbReference type="Proteomes" id="UP000634004"/>
    </source>
</evidence>
<feature type="chain" id="PRO_5035208665" evidence="1">
    <location>
        <begin position="38"/>
        <end position="266"/>
    </location>
</feature>
<reference evidence="2" key="2">
    <citation type="submission" date="2020-09" db="EMBL/GenBank/DDBJ databases">
        <authorList>
            <person name="Sun Q."/>
            <person name="Kim S."/>
        </authorList>
    </citation>
    <scope>NUCLEOTIDE SEQUENCE</scope>
    <source>
        <strain evidence="2">KCTC 32513</strain>
    </source>
</reference>